<dbReference type="AlphaFoldDB" id="A0A3P6PDS2"/>
<reference evidence="1 2" key="1">
    <citation type="submission" date="2018-11" db="EMBL/GenBank/DDBJ databases">
        <authorList>
            <consortium name="Pathogen Informatics"/>
        </authorList>
    </citation>
    <scope>NUCLEOTIDE SEQUENCE [LARGE SCALE GENOMIC DNA]</scope>
</reference>
<sequence length="716" mass="82195">MEYFEKAHEATDNKDLKSQCEYAICCCHFYMKNPAKSLEHLHKSLQLKISFIDNEDEGNEQLTRNDRLDKALLEWFCGESIDSLETMQVIADECCDERVAMALDETCLYEVLECGKFVGVPLLHAKMMHGDFDRAKNIIDEMYKNRSDRNIASIIDEAIVLWNRNEIQECVTLLDEYLRRFQYIDDSEQQQIDTSYNGATNGPNIDNEANIDTNEISILAMHNNANELLKLVNLILIVCIINPNNEDSVVEALAIAERFVCDQLKRSNPLMGTQTNVSAESTRQCLRRIQQTSLYCFRVERFVLCWYKQQGDQLRVFFITEANPTNHLSKFYAHFLEQFLLSSKLKCYELSEFEKLKSEANVLINVDSFGGVQYENRIALHSVAKCSTTRTDRKICLLIATDDRNSLQIDHVHCLNEDDLIWKLQVCSLALLDCSRLKMDSFSILQYQLSINIAIVLNDPCEKVTKALLIAGAECVVNINSEFNEHLKIVLQKLINGDSLENCLGNLRGSPLRLYGNRNAICHSNALQSWRKAVISTENLDGNDLINVEYPQYVELVEELKRLPPQRYSRIIDLMQSNNTQQIYAFMNELENELEQLTSIEGSTSCFLTTVQSNDRASDCNGEIKGLIALCKRVFDDHLYGLDDTDSMHFEDAHLNELMKSFALKEREVKRRRRRRKCSVARKCWSEGEGSARCSLSESNTDTEAVIIDIEVEKYV</sequence>
<dbReference type="Proteomes" id="UP000267096">
    <property type="component" value="Unassembled WGS sequence"/>
</dbReference>
<dbReference type="EMBL" id="UYRR01000119">
    <property type="protein sequence ID" value="VDK17525.1"/>
    <property type="molecule type" value="Genomic_DNA"/>
</dbReference>
<keyword evidence="2" id="KW-1185">Reference proteome</keyword>
<evidence type="ECO:0000313" key="2">
    <source>
        <dbReference type="Proteomes" id="UP000267096"/>
    </source>
</evidence>
<proteinExistence type="predicted"/>
<accession>A0A3P6PDS2</accession>
<evidence type="ECO:0000313" key="1">
    <source>
        <dbReference type="EMBL" id="VDK17525.1"/>
    </source>
</evidence>
<organism evidence="1 2">
    <name type="scientific">Anisakis simplex</name>
    <name type="common">Herring worm</name>
    <dbReference type="NCBI Taxonomy" id="6269"/>
    <lineage>
        <taxon>Eukaryota</taxon>
        <taxon>Metazoa</taxon>
        <taxon>Ecdysozoa</taxon>
        <taxon>Nematoda</taxon>
        <taxon>Chromadorea</taxon>
        <taxon>Rhabditida</taxon>
        <taxon>Spirurina</taxon>
        <taxon>Ascaridomorpha</taxon>
        <taxon>Ascaridoidea</taxon>
        <taxon>Anisakidae</taxon>
        <taxon>Anisakis</taxon>
        <taxon>Anisakis simplex complex</taxon>
    </lineage>
</organism>
<dbReference type="OrthoDB" id="626167at2759"/>
<gene>
    <name evidence="1" type="ORF">ASIM_LOCUS255</name>
</gene>
<name>A0A3P6PDS2_ANISI</name>
<protein>
    <submittedName>
        <fullName evidence="1">Uncharacterized protein</fullName>
    </submittedName>
</protein>